<dbReference type="InterPro" id="IPR051341">
    <property type="entry name" value="Zyg-11_UBL_adapter"/>
</dbReference>
<dbReference type="PANTHER" id="PTHR12904:SF23">
    <property type="entry name" value="PROTEIN ZER-1 HOMOLOG"/>
    <property type="match status" value="1"/>
</dbReference>
<protein>
    <submittedName>
        <fullName evidence="1">Internalin-A</fullName>
    </submittedName>
</protein>
<dbReference type="OrthoDB" id="272105at2"/>
<reference evidence="1 2" key="1">
    <citation type="submission" date="2019-02" db="EMBL/GenBank/DDBJ databases">
        <title>Deep-cultivation of Planctomycetes and their phenomic and genomic characterization uncovers novel biology.</title>
        <authorList>
            <person name="Wiegand S."/>
            <person name="Jogler M."/>
            <person name="Boedeker C."/>
            <person name="Pinto D."/>
            <person name="Vollmers J."/>
            <person name="Rivas-Marin E."/>
            <person name="Kohn T."/>
            <person name="Peeters S.H."/>
            <person name="Heuer A."/>
            <person name="Rast P."/>
            <person name="Oberbeckmann S."/>
            <person name="Bunk B."/>
            <person name="Jeske O."/>
            <person name="Meyerdierks A."/>
            <person name="Storesund J.E."/>
            <person name="Kallscheuer N."/>
            <person name="Luecker S."/>
            <person name="Lage O.M."/>
            <person name="Pohl T."/>
            <person name="Merkel B.J."/>
            <person name="Hornburger P."/>
            <person name="Mueller R.-W."/>
            <person name="Bruemmer F."/>
            <person name="Labrenz M."/>
            <person name="Spormann A.M."/>
            <person name="Op den Camp H."/>
            <person name="Overmann J."/>
            <person name="Amann R."/>
            <person name="Jetten M.S.M."/>
            <person name="Mascher T."/>
            <person name="Medema M.H."/>
            <person name="Devos D.P."/>
            <person name="Kaster A.-K."/>
            <person name="Ovreas L."/>
            <person name="Rohde M."/>
            <person name="Galperin M.Y."/>
            <person name="Jogler C."/>
        </authorList>
    </citation>
    <scope>NUCLEOTIDE SEQUENCE [LARGE SCALE GENOMIC DNA]</scope>
    <source>
        <strain evidence="1 2">HG66A1</strain>
    </source>
</reference>
<dbReference type="RefSeq" id="WP_145183291.1">
    <property type="nucleotide sequence ID" value="NZ_CP036266.1"/>
</dbReference>
<dbReference type="PANTHER" id="PTHR12904">
    <property type="match status" value="1"/>
</dbReference>
<dbReference type="InterPro" id="IPR032675">
    <property type="entry name" value="LRR_dom_sf"/>
</dbReference>
<gene>
    <name evidence="1" type="primary">inlA_2</name>
    <name evidence="1" type="ORF">HG66A1_22460</name>
</gene>
<organism evidence="1 2">
    <name type="scientific">Gimesia chilikensis</name>
    <dbReference type="NCBI Taxonomy" id="2605989"/>
    <lineage>
        <taxon>Bacteria</taxon>
        <taxon>Pseudomonadati</taxon>
        <taxon>Planctomycetota</taxon>
        <taxon>Planctomycetia</taxon>
        <taxon>Planctomycetales</taxon>
        <taxon>Planctomycetaceae</taxon>
        <taxon>Gimesia</taxon>
    </lineage>
</organism>
<dbReference type="AlphaFoldDB" id="A0A517PM68"/>
<accession>A0A517PM68</accession>
<evidence type="ECO:0000313" key="1">
    <source>
        <dbReference type="EMBL" id="QDT20460.1"/>
    </source>
</evidence>
<dbReference type="SUPFAM" id="SSF52047">
    <property type="entry name" value="RNI-like"/>
    <property type="match status" value="1"/>
</dbReference>
<dbReference type="EMBL" id="CP036266">
    <property type="protein sequence ID" value="QDT20460.1"/>
    <property type="molecule type" value="Genomic_DNA"/>
</dbReference>
<evidence type="ECO:0000313" key="2">
    <source>
        <dbReference type="Proteomes" id="UP000320421"/>
    </source>
</evidence>
<proteinExistence type="predicted"/>
<sequence length="662" mass="74685">MSGDEEVGSSSNPDADSPYYSHVKAIRERPWDMQAIQKFVSWLDECDPPRAELVRMQMEIISPDFDESRRGELEQKISDLINQNRIRWTRSLDPLGWRAELAMFEIGLINWLYIQGLTDDQAEILQKTPEIRALELDGPQLSESGYQCVCSMSQLDELIIKAERLTEQELEYLEQLPPWTVVELYCDGLEPEQIHEMNARRIAKWKTLDTDGKRSAGARFLLSHACKPLRYGQPIKTADLRQTGIRNTELQMLSGLPELEKVDISEGEITSEGLVSLTGLKRLKWLRLWSTCVTSIAPLAGLTHLEHLEIYPYYDITMGDEGFAGLETLTGLKELFVREYTLSDVTVLRLAPLKRLRQLDLSIGDLNSEDCLSVLSELTELESLYFRCNTKLSERVLDYLSGLKQLQSLSLHIDQGDGDGFQHLAGLEDLEFLEVGGNAFNNRAIQYLAPLKNLKTINAQGSAVTKSGARKLAEQLPDVTIILNNALVKTPRKTITCHRCVIHDNASVLVPASWTGTSNHASYYLNVREDGWDKILSWSGQLRPLEFNLYYDSECHTANAALKAFIHHVGGEELKIIRENVHSFENVRETASCIFEKELAMYFVITGEADAGVVVFVCEVSSSRFAELEPLFLSMARSVRLGSDPALHQAEIVEISVQERMG</sequence>
<keyword evidence="2" id="KW-1185">Reference proteome</keyword>
<dbReference type="Gene3D" id="3.80.10.10">
    <property type="entry name" value="Ribonuclease Inhibitor"/>
    <property type="match status" value="2"/>
</dbReference>
<name>A0A517PM68_9PLAN</name>
<dbReference type="Proteomes" id="UP000320421">
    <property type="component" value="Chromosome"/>
</dbReference>